<name>A0ABY4B6Y1_9BACT</name>
<dbReference type="InterPro" id="IPR016208">
    <property type="entry name" value="Ald_Oxase/xanthine_DH-like"/>
</dbReference>
<dbReference type="InterPro" id="IPR008274">
    <property type="entry name" value="AldOxase/xan_DH_MoCoBD1"/>
</dbReference>
<dbReference type="Pfam" id="PF01315">
    <property type="entry name" value="Ald_Xan_dh_C"/>
    <property type="match status" value="1"/>
</dbReference>
<dbReference type="SUPFAM" id="SSF54665">
    <property type="entry name" value="CO dehydrogenase molybdoprotein N-domain-like"/>
    <property type="match status" value="1"/>
</dbReference>
<dbReference type="Pfam" id="PF02738">
    <property type="entry name" value="MoCoBD_1"/>
    <property type="match status" value="1"/>
</dbReference>
<dbReference type="Proteomes" id="UP000831390">
    <property type="component" value="Chromosome"/>
</dbReference>
<dbReference type="Pfam" id="PF20256">
    <property type="entry name" value="MoCoBD_2"/>
    <property type="match status" value="1"/>
</dbReference>
<dbReference type="InterPro" id="IPR037165">
    <property type="entry name" value="AldOxase/xan_DH_Mopterin-bd_sf"/>
</dbReference>
<dbReference type="SUPFAM" id="SSF56003">
    <property type="entry name" value="Molybdenum cofactor-binding domain"/>
    <property type="match status" value="1"/>
</dbReference>
<dbReference type="PANTHER" id="PTHR11908">
    <property type="entry name" value="XANTHINE DEHYDROGENASE"/>
    <property type="match status" value="1"/>
</dbReference>
<gene>
    <name evidence="2" type="ORF">MTP16_20665</name>
</gene>
<dbReference type="InterPro" id="IPR046867">
    <property type="entry name" value="AldOxase/xan_DH_MoCoBD2"/>
</dbReference>
<dbReference type="PANTHER" id="PTHR11908:SF153">
    <property type="entry name" value="DEHYDROGENASE"/>
    <property type="match status" value="1"/>
</dbReference>
<protein>
    <submittedName>
        <fullName evidence="2">Xanthine dehydrogenase family protein molybdopterin-binding subunit</fullName>
    </submittedName>
</protein>
<evidence type="ECO:0000259" key="1">
    <source>
        <dbReference type="SMART" id="SM01008"/>
    </source>
</evidence>
<accession>A0ABY4B6Y1</accession>
<dbReference type="InterPro" id="IPR036856">
    <property type="entry name" value="Ald_Oxase/Xan_DH_a/b_sf"/>
</dbReference>
<evidence type="ECO:0000313" key="3">
    <source>
        <dbReference type="Proteomes" id="UP000831390"/>
    </source>
</evidence>
<dbReference type="InterPro" id="IPR000674">
    <property type="entry name" value="Ald_Oxase/Xan_DH_a/b"/>
</dbReference>
<dbReference type="Gene3D" id="3.90.1170.50">
    <property type="entry name" value="Aldehyde oxidase/xanthine dehydrogenase, a/b hammerhead"/>
    <property type="match status" value="1"/>
</dbReference>
<dbReference type="SMART" id="SM01008">
    <property type="entry name" value="Ald_Xan_dh_C"/>
    <property type="match status" value="1"/>
</dbReference>
<proteinExistence type="predicted"/>
<dbReference type="Gene3D" id="3.30.365.10">
    <property type="entry name" value="Aldehyde oxidase/xanthine dehydrogenase, molybdopterin binding domain"/>
    <property type="match status" value="4"/>
</dbReference>
<evidence type="ECO:0000313" key="2">
    <source>
        <dbReference type="EMBL" id="UOE33523.1"/>
    </source>
</evidence>
<organism evidence="2 3">
    <name type="scientific">Hymenobacter monticola</name>
    <dbReference type="NCBI Taxonomy" id="1705399"/>
    <lineage>
        <taxon>Bacteria</taxon>
        <taxon>Pseudomonadati</taxon>
        <taxon>Bacteroidota</taxon>
        <taxon>Cytophagia</taxon>
        <taxon>Cytophagales</taxon>
        <taxon>Hymenobacteraceae</taxon>
        <taxon>Hymenobacter</taxon>
    </lineage>
</organism>
<feature type="domain" description="Aldehyde oxidase/xanthine dehydrogenase a/b hammerhead" evidence="1">
    <location>
        <begin position="22"/>
        <end position="136"/>
    </location>
</feature>
<sequence length="746" mass="81183">MSHTTDYIGKPTNRVDGPAKVAGTAKYAAEFNVPNLLYGYVVSSPIAKGKITKIDAAPVLALPGVQQVFSHENVPSLAWLDRSYKDDVAPGGSPFRPLHSAEIKFSMQPVALVVADTFELARYAASILHIEYEEEAFKTELVKHIDEAFEPGRGKTGYKPPKSRGNFGKGWKEGVAHMEAQYSHHAQHHNPMEMFASTVEWLGDKKLNIYDKTQGAFNSQQYVMKIFSLSKDQARVVSKYTGGGFGSGLRPQYQLFLAVLASLELKRSVRLSLTRQQMFSFGHRPETLQHVALAAAEDGSLTGINHFAVAETSQFEDFTENVVGWSGTLYDCENVSLGYRLSKLDVYTPLDMRAPGAASGSIALEIAMDEMAYAAGLDPLEFRIRNYSDFDKAQKLPYSSKALRKCYAEGAAKFGWEKRTAEPGSMRDGNLLVGWGMGGGIWDASKQPAVAKASLDADGHLTVSSGTNEIGTGTYTIMTQIAAESMGLPIEAVTFVLGDTELPEAPVQGGSWTAASIGVAVQEACAKLGEALLKQAQKMDHPAFKDAKIDDVQFANGQLRLRSDETQAVVLRDLVQASGEPKMEAENSTVLAKLELLKPPTHSMHAHNAVFVEVKVDPELMTVHVTRVVNAVAAGRILNPKTARSQVLGSVVWGISSALMEESVMDHRFGRYMNHNYAEYHVPVNADIHDIDVIFVNEEDDKVNPLGVKGLGEVGLLGVAAAVTNAIYHATGKRVRDLPVTIDKLL</sequence>
<dbReference type="RefSeq" id="WP_243513305.1">
    <property type="nucleotide sequence ID" value="NZ_CP094534.1"/>
</dbReference>
<dbReference type="EMBL" id="CP094534">
    <property type="protein sequence ID" value="UOE33523.1"/>
    <property type="molecule type" value="Genomic_DNA"/>
</dbReference>
<reference evidence="2 3" key="1">
    <citation type="submission" date="2022-03" db="EMBL/GenBank/DDBJ databases">
        <title>Hymenobactersp. isolated from the air.</title>
        <authorList>
            <person name="Won M."/>
            <person name="Kwon S.-W."/>
        </authorList>
    </citation>
    <scope>NUCLEOTIDE SEQUENCE [LARGE SCALE GENOMIC DNA]</scope>
    <source>
        <strain evidence="2 3">KACC 22596</strain>
    </source>
</reference>
<keyword evidence="3" id="KW-1185">Reference proteome</keyword>